<dbReference type="Proteomes" id="UP001195769">
    <property type="component" value="Unassembled WGS sequence"/>
</dbReference>
<name>A0AAD4DYZ5_9AGAM</name>
<accession>A0AAD4DYZ5</accession>
<organism evidence="1 2">
    <name type="scientific">Suillus fuscotomentosus</name>
    <dbReference type="NCBI Taxonomy" id="1912939"/>
    <lineage>
        <taxon>Eukaryota</taxon>
        <taxon>Fungi</taxon>
        <taxon>Dikarya</taxon>
        <taxon>Basidiomycota</taxon>
        <taxon>Agaricomycotina</taxon>
        <taxon>Agaricomycetes</taxon>
        <taxon>Agaricomycetidae</taxon>
        <taxon>Boletales</taxon>
        <taxon>Suillineae</taxon>
        <taxon>Suillaceae</taxon>
        <taxon>Suillus</taxon>
    </lineage>
</organism>
<dbReference type="SUPFAM" id="SSF53098">
    <property type="entry name" value="Ribonuclease H-like"/>
    <property type="match status" value="1"/>
</dbReference>
<keyword evidence="2" id="KW-1185">Reference proteome</keyword>
<comment type="caution">
    <text evidence="1">The sequence shown here is derived from an EMBL/GenBank/DDBJ whole genome shotgun (WGS) entry which is preliminary data.</text>
</comment>
<dbReference type="GeneID" id="64671602"/>
<dbReference type="InterPro" id="IPR012337">
    <property type="entry name" value="RNaseH-like_sf"/>
</dbReference>
<reference evidence="1" key="1">
    <citation type="journal article" date="2020" name="New Phytol.">
        <title>Comparative genomics reveals dynamic genome evolution in host specialist ectomycorrhizal fungi.</title>
        <authorList>
            <person name="Lofgren L.A."/>
            <person name="Nguyen N.H."/>
            <person name="Vilgalys R."/>
            <person name="Ruytinx J."/>
            <person name="Liao H.L."/>
            <person name="Branco S."/>
            <person name="Kuo A."/>
            <person name="LaButti K."/>
            <person name="Lipzen A."/>
            <person name="Andreopoulos W."/>
            <person name="Pangilinan J."/>
            <person name="Riley R."/>
            <person name="Hundley H."/>
            <person name="Na H."/>
            <person name="Barry K."/>
            <person name="Grigoriev I.V."/>
            <person name="Stajich J.E."/>
            <person name="Kennedy P.G."/>
        </authorList>
    </citation>
    <scope>NUCLEOTIDE SEQUENCE</scope>
    <source>
        <strain evidence="1">FC203</strain>
    </source>
</reference>
<evidence type="ECO:0000313" key="2">
    <source>
        <dbReference type="Proteomes" id="UP001195769"/>
    </source>
</evidence>
<dbReference type="AlphaFoldDB" id="A0AAD4DYZ5"/>
<dbReference type="EMBL" id="JABBWK010000053">
    <property type="protein sequence ID" value="KAG1896695.1"/>
    <property type="molecule type" value="Genomic_DNA"/>
</dbReference>
<proteinExistence type="predicted"/>
<gene>
    <name evidence="1" type="ORF">F5891DRAFT_983299</name>
</gene>
<evidence type="ECO:0000313" key="1">
    <source>
        <dbReference type="EMBL" id="KAG1896695.1"/>
    </source>
</evidence>
<sequence>MENDPYTRQGLKNIDKYFKKTSQSDVYFICLVLDPNYKLAYIEGQWDAQDVADGRDCLEAVFDDYYTPLSHMPTREQSALPTKLVRKHYSDDWMCEVIKARQTTDHLTHNPQQELNLYLSALLEETDDIVAWWG</sequence>
<protein>
    <submittedName>
        <fullName evidence="1">Uncharacterized protein</fullName>
    </submittedName>
</protein>
<dbReference type="RefSeq" id="XP_041222271.1">
    <property type="nucleotide sequence ID" value="XM_041377304.1"/>
</dbReference>